<reference evidence="1 2" key="1">
    <citation type="submission" date="2019-08" db="EMBL/GenBank/DDBJ databases">
        <title>Bacillus genomes from the desert of Cuatro Cienegas, Coahuila.</title>
        <authorList>
            <person name="Olmedo-Alvarez G."/>
        </authorList>
    </citation>
    <scope>NUCLEOTIDE SEQUENCE [LARGE SCALE GENOMIC DNA]</scope>
    <source>
        <strain evidence="1 2">CH40_1T</strain>
    </source>
</reference>
<comment type="caution">
    <text evidence="1">The sequence shown here is derived from an EMBL/GenBank/DDBJ whole genome shotgun (WGS) entry which is preliminary data.</text>
</comment>
<name>A0A5D4KEI7_9BACI</name>
<dbReference type="EMBL" id="VTEH01000007">
    <property type="protein sequence ID" value="TYR75299.1"/>
    <property type="molecule type" value="Genomic_DNA"/>
</dbReference>
<dbReference type="RefSeq" id="WP_148946880.1">
    <property type="nucleotide sequence ID" value="NZ_VTEH01000007.1"/>
</dbReference>
<dbReference type="InterPro" id="IPR016181">
    <property type="entry name" value="Acyl_CoA_acyltransferase"/>
</dbReference>
<dbReference type="Proteomes" id="UP000323317">
    <property type="component" value="Unassembled WGS sequence"/>
</dbReference>
<dbReference type="SUPFAM" id="SSF55729">
    <property type="entry name" value="Acyl-CoA N-acyltransferases (Nat)"/>
    <property type="match status" value="1"/>
</dbReference>
<protein>
    <recommendedName>
        <fullName evidence="3">N-acetyltransferase domain-containing protein</fullName>
    </recommendedName>
</protein>
<dbReference type="AlphaFoldDB" id="A0A5D4KEI7"/>
<proteinExistence type="predicted"/>
<evidence type="ECO:0000313" key="2">
    <source>
        <dbReference type="Proteomes" id="UP000323317"/>
    </source>
</evidence>
<sequence length="147" mass="16626">MLKTIRRALERDIEPIKGFLERAELSTVGVEGSIDNFLIVENEECGIEGTLGLEILERTGLLRSLVVKPTMDGEDLFALFQEILQLGREKQLSSLYLVSNKQASVQFFHLLGFQQVDKSHCSEELQQFTHAKALSTVDNCTIMCFQF</sequence>
<dbReference type="Gene3D" id="3.40.630.30">
    <property type="match status" value="1"/>
</dbReference>
<evidence type="ECO:0000313" key="1">
    <source>
        <dbReference type="EMBL" id="TYR75299.1"/>
    </source>
</evidence>
<gene>
    <name evidence="1" type="ORF">FZC79_11085</name>
</gene>
<organism evidence="1 2">
    <name type="scientific">Rossellomorea vietnamensis</name>
    <dbReference type="NCBI Taxonomy" id="218284"/>
    <lineage>
        <taxon>Bacteria</taxon>
        <taxon>Bacillati</taxon>
        <taxon>Bacillota</taxon>
        <taxon>Bacilli</taxon>
        <taxon>Bacillales</taxon>
        <taxon>Bacillaceae</taxon>
        <taxon>Rossellomorea</taxon>
    </lineage>
</organism>
<evidence type="ECO:0008006" key="3">
    <source>
        <dbReference type="Google" id="ProtNLM"/>
    </source>
</evidence>
<accession>A0A5D4KEI7</accession>